<protein>
    <recommendedName>
        <fullName evidence="2">F-box domain-containing protein</fullName>
    </recommendedName>
</protein>
<proteinExistence type="predicted"/>
<evidence type="ECO:0000313" key="3">
    <source>
        <dbReference type="EMBL" id="KAK9924816.1"/>
    </source>
</evidence>
<evidence type="ECO:0000256" key="1">
    <source>
        <dbReference type="SAM" id="MobiDB-lite"/>
    </source>
</evidence>
<dbReference type="Gene3D" id="1.20.1280.50">
    <property type="match status" value="1"/>
</dbReference>
<feature type="region of interest" description="Disordered" evidence="1">
    <location>
        <begin position="1"/>
        <end position="22"/>
    </location>
</feature>
<dbReference type="Proteomes" id="UP001457282">
    <property type="component" value="Unassembled WGS sequence"/>
</dbReference>
<name>A0AAW1WLQ7_RUBAR</name>
<keyword evidence="4" id="KW-1185">Reference proteome</keyword>
<dbReference type="InterPro" id="IPR001810">
    <property type="entry name" value="F-box_dom"/>
</dbReference>
<dbReference type="PROSITE" id="PS50181">
    <property type="entry name" value="FBOX"/>
    <property type="match status" value="1"/>
</dbReference>
<gene>
    <name evidence="3" type="ORF">M0R45_033165</name>
</gene>
<feature type="domain" description="F-box" evidence="2">
    <location>
        <begin position="54"/>
        <end position="101"/>
    </location>
</feature>
<evidence type="ECO:0000259" key="2">
    <source>
        <dbReference type="PROSITE" id="PS50181"/>
    </source>
</evidence>
<feature type="compositionally biased region" description="Low complexity" evidence="1">
    <location>
        <begin position="39"/>
        <end position="50"/>
    </location>
</feature>
<dbReference type="Pfam" id="PF24750">
    <property type="entry name" value="b-prop_At3g26010-like"/>
    <property type="match status" value="1"/>
</dbReference>
<comment type="caution">
    <text evidence="3">The sequence shown here is derived from an EMBL/GenBank/DDBJ whole genome shotgun (WGS) entry which is preliminary data.</text>
</comment>
<dbReference type="SUPFAM" id="SSF81383">
    <property type="entry name" value="F-box domain"/>
    <property type="match status" value="1"/>
</dbReference>
<sequence length="473" mass="53700">MRVDSTIGTKRTNSSISPPSLVAEPISDHLHHSKRLKQSSSTPAATRPSSKLMTTNINDLPEAVLGEILCRLPCYKYVAQCKSVSKRWCSLMLDPSFIGRFLCRRSDGKQTSMTRTLINCQGEEFLTRMSSSSKPLTPLFKRLMSFHHLKEEPIVLGTYNDLVLCCASRCDQRDYYICNPYTLKWVALPPPPQVYEFTAVGFMCDLPYYNCKKNNVGGLNIQLNAEYKCRVVRLCRDDMLISSCEFKVEIFSFETGEWRESIVSSPSMFKMSDVNSRISYAHNGMLYWMSHADNFLIGLDPFMLDNWNRTSVSSSSSSANDGDSKHNECVFIEFGGSDNYLLGCLGVYKGCLQIGDYDYDTHTVFVWELDKQVHRGAFELRKRVYSLEWEMVPDGHYGLYLLAFDPNNDGNEGILYLSVSGGLLNQCGDIFTYNICTRKCLKIVENTPNGILDFFPVAVPWWPTPVPRLATRT</sequence>
<dbReference type="Pfam" id="PF00646">
    <property type="entry name" value="F-box"/>
    <property type="match status" value="1"/>
</dbReference>
<organism evidence="3 4">
    <name type="scientific">Rubus argutus</name>
    <name type="common">Southern blackberry</name>
    <dbReference type="NCBI Taxonomy" id="59490"/>
    <lineage>
        <taxon>Eukaryota</taxon>
        <taxon>Viridiplantae</taxon>
        <taxon>Streptophyta</taxon>
        <taxon>Embryophyta</taxon>
        <taxon>Tracheophyta</taxon>
        <taxon>Spermatophyta</taxon>
        <taxon>Magnoliopsida</taxon>
        <taxon>eudicotyledons</taxon>
        <taxon>Gunneridae</taxon>
        <taxon>Pentapetalae</taxon>
        <taxon>rosids</taxon>
        <taxon>fabids</taxon>
        <taxon>Rosales</taxon>
        <taxon>Rosaceae</taxon>
        <taxon>Rosoideae</taxon>
        <taxon>Rosoideae incertae sedis</taxon>
        <taxon>Rubus</taxon>
    </lineage>
</organism>
<dbReference type="AlphaFoldDB" id="A0AAW1WLQ7"/>
<reference evidence="3 4" key="1">
    <citation type="journal article" date="2023" name="G3 (Bethesda)">
        <title>A chromosome-length genome assembly and annotation of blackberry (Rubus argutus, cv. 'Hillquist').</title>
        <authorList>
            <person name="Bruna T."/>
            <person name="Aryal R."/>
            <person name="Dudchenko O."/>
            <person name="Sargent D.J."/>
            <person name="Mead D."/>
            <person name="Buti M."/>
            <person name="Cavallini A."/>
            <person name="Hytonen T."/>
            <person name="Andres J."/>
            <person name="Pham M."/>
            <person name="Weisz D."/>
            <person name="Mascagni F."/>
            <person name="Usai G."/>
            <person name="Natali L."/>
            <person name="Bassil N."/>
            <person name="Fernandez G.E."/>
            <person name="Lomsadze A."/>
            <person name="Armour M."/>
            <person name="Olukolu B."/>
            <person name="Poorten T."/>
            <person name="Britton C."/>
            <person name="Davik J."/>
            <person name="Ashrafi H."/>
            <person name="Aiden E.L."/>
            <person name="Borodovsky M."/>
            <person name="Worthington M."/>
        </authorList>
    </citation>
    <scope>NUCLEOTIDE SEQUENCE [LARGE SCALE GENOMIC DNA]</scope>
    <source>
        <strain evidence="3">PI 553951</strain>
    </source>
</reference>
<dbReference type="InterPro" id="IPR036047">
    <property type="entry name" value="F-box-like_dom_sf"/>
</dbReference>
<dbReference type="PANTHER" id="PTHR35546:SF130">
    <property type="entry name" value="EXPRESSED PROTEIN"/>
    <property type="match status" value="1"/>
</dbReference>
<evidence type="ECO:0000313" key="4">
    <source>
        <dbReference type="Proteomes" id="UP001457282"/>
    </source>
</evidence>
<dbReference type="InterPro" id="IPR055290">
    <property type="entry name" value="At3g26010-like"/>
</dbReference>
<dbReference type="SMART" id="SM00256">
    <property type="entry name" value="FBOX"/>
    <property type="match status" value="1"/>
</dbReference>
<dbReference type="InterPro" id="IPR056592">
    <property type="entry name" value="Beta-prop_At3g26010-like"/>
</dbReference>
<feature type="compositionally biased region" description="Polar residues" evidence="1">
    <location>
        <begin position="1"/>
        <end position="18"/>
    </location>
</feature>
<accession>A0AAW1WLQ7</accession>
<dbReference type="PANTHER" id="PTHR35546">
    <property type="entry name" value="F-BOX PROTEIN INTERACTION DOMAIN PROTEIN-RELATED"/>
    <property type="match status" value="1"/>
</dbReference>
<dbReference type="EMBL" id="JBEDUW010000006">
    <property type="protein sequence ID" value="KAK9924816.1"/>
    <property type="molecule type" value="Genomic_DNA"/>
</dbReference>
<feature type="region of interest" description="Disordered" evidence="1">
    <location>
        <begin position="32"/>
        <end position="51"/>
    </location>
</feature>